<dbReference type="PROSITE" id="PS50940">
    <property type="entry name" value="CHIT_BIND_II"/>
    <property type="match status" value="1"/>
</dbReference>
<evidence type="ECO:0000259" key="2">
    <source>
        <dbReference type="PROSITE" id="PS50234"/>
    </source>
</evidence>
<dbReference type="Pfam" id="PF00092">
    <property type="entry name" value="VWA"/>
    <property type="match status" value="1"/>
</dbReference>
<name>A0A7E6EL62_9MOLL</name>
<feature type="signal peptide" evidence="1">
    <location>
        <begin position="1"/>
        <end position="21"/>
    </location>
</feature>
<keyword evidence="4" id="KW-1185">Reference proteome</keyword>
<feature type="chain" id="PRO_5028900842" evidence="1">
    <location>
        <begin position="22"/>
        <end position="650"/>
    </location>
</feature>
<dbReference type="InterPro" id="IPR002557">
    <property type="entry name" value="Chitin-bd_dom"/>
</dbReference>
<dbReference type="SMART" id="SM00327">
    <property type="entry name" value="VWA"/>
    <property type="match status" value="1"/>
</dbReference>
<evidence type="ECO:0000256" key="1">
    <source>
        <dbReference type="SAM" id="SignalP"/>
    </source>
</evidence>
<dbReference type="GO" id="GO:0005576">
    <property type="term" value="C:extracellular region"/>
    <property type="evidence" value="ECO:0007669"/>
    <property type="project" value="InterPro"/>
</dbReference>
<dbReference type="SMART" id="SM00494">
    <property type="entry name" value="ChtBD2"/>
    <property type="match status" value="1"/>
</dbReference>
<evidence type="ECO:0000259" key="3">
    <source>
        <dbReference type="PROSITE" id="PS50940"/>
    </source>
</evidence>
<dbReference type="InterPro" id="IPR002035">
    <property type="entry name" value="VWF_A"/>
</dbReference>
<dbReference type="SUPFAM" id="SSF57625">
    <property type="entry name" value="Invertebrate chitin-binding proteins"/>
    <property type="match status" value="2"/>
</dbReference>
<dbReference type="PANTHER" id="PTHR24020:SF84">
    <property type="entry name" value="VWFA DOMAIN-CONTAINING PROTEIN"/>
    <property type="match status" value="1"/>
</dbReference>
<dbReference type="InterPro" id="IPR050525">
    <property type="entry name" value="ECM_Assembly_Org"/>
</dbReference>
<dbReference type="Pfam" id="PF01607">
    <property type="entry name" value="CBM_14"/>
    <property type="match status" value="1"/>
</dbReference>
<reference evidence="5" key="1">
    <citation type="submission" date="2025-08" db="UniProtKB">
        <authorList>
            <consortium name="RefSeq"/>
        </authorList>
    </citation>
    <scope>IDENTIFICATION</scope>
</reference>
<dbReference type="Gene3D" id="2.170.140.10">
    <property type="entry name" value="Chitin binding domain"/>
    <property type="match status" value="1"/>
</dbReference>
<dbReference type="AlphaFoldDB" id="A0A7E6EL62"/>
<accession>A0A7E6EL62</accession>
<dbReference type="Gene3D" id="3.40.50.410">
    <property type="entry name" value="von Willebrand factor, type A domain"/>
    <property type="match status" value="1"/>
</dbReference>
<dbReference type="InterPro" id="IPR036465">
    <property type="entry name" value="vWFA_dom_sf"/>
</dbReference>
<evidence type="ECO:0000313" key="4">
    <source>
        <dbReference type="Proteomes" id="UP000515154"/>
    </source>
</evidence>
<gene>
    <name evidence="5" type="primary">LOC115230414</name>
</gene>
<sequence>MAIKYLLFVVICLGVARHAYAVDLTLKSGETSNAVIDATIKKIRDNCILAQDYFFLKRLSVAQMNSIAATTGGIWRVTSAQLKTVQNACNGILQTNCSKAKTELKVDVSTLTMSDLQKPLYSGLVMSLFILNSVSPVPLQKAKQAQSWKTHINSNGDTTKFMNWSNELEKLKDCAGNQMDLVFVIDASGSVGTINFDLTKLFLDHVVSNLDISGTATRVAVIRYSSSPLLIFGLDKYSTEKAVKSAINAIPYNGGGTNTDTALDLARTSVFTNTRKSVAAKVVVLVTDGKSRSETRTVAAAQKLKDDGVTIFTIGVVNPRVSELTAAASEPSCTHFIHLKDYNEIDFIVKEIRSASCDGSVFVNDTTEITDNTLTNCNETKQQILNSTIVITSHSFTIITVSIQCGVATMYGSFNNSNPSLANYDYITYATDMSPGRMFVGKPIAPSTFFHTISSKMLCGFNTTVCYNAHYNITFTTIGVNDSCTTVTTQKVQYIFPYPGQPGKYIQYDTTGNLSAVCCPKNHIFDAILKRCKPRVSTTPGIALPPNPCIYNQALFYFPHPTTLSKFIQCSQWGQMYEMPCPSTLIWHPSIMNCLPLNPSVSVCGANTNGQFQPHPFSSSYFIACGAGTDYQLRMCENNKIWNQALIQCV</sequence>
<evidence type="ECO:0000313" key="5">
    <source>
        <dbReference type="RefSeq" id="XP_036355547.1"/>
    </source>
</evidence>
<proteinExistence type="predicted"/>
<dbReference type="GO" id="GO:0008061">
    <property type="term" value="F:chitin binding"/>
    <property type="evidence" value="ECO:0007669"/>
    <property type="project" value="InterPro"/>
</dbReference>
<dbReference type="SUPFAM" id="SSF53300">
    <property type="entry name" value="vWA-like"/>
    <property type="match status" value="1"/>
</dbReference>
<keyword evidence="1" id="KW-0732">Signal</keyword>
<feature type="domain" description="Chitin-binding type-2" evidence="3">
    <location>
        <begin position="546"/>
        <end position="606"/>
    </location>
</feature>
<dbReference type="RefSeq" id="XP_036355547.1">
    <property type="nucleotide sequence ID" value="XM_036499654.1"/>
</dbReference>
<dbReference type="Proteomes" id="UP000515154">
    <property type="component" value="Unplaced"/>
</dbReference>
<feature type="domain" description="VWFA" evidence="2">
    <location>
        <begin position="180"/>
        <end position="352"/>
    </location>
</feature>
<organism evidence="4 5">
    <name type="scientific">Octopus sinensis</name>
    <name type="common">East Asian common octopus</name>
    <dbReference type="NCBI Taxonomy" id="2607531"/>
    <lineage>
        <taxon>Eukaryota</taxon>
        <taxon>Metazoa</taxon>
        <taxon>Spiralia</taxon>
        <taxon>Lophotrochozoa</taxon>
        <taxon>Mollusca</taxon>
        <taxon>Cephalopoda</taxon>
        <taxon>Coleoidea</taxon>
        <taxon>Octopodiformes</taxon>
        <taxon>Octopoda</taxon>
        <taxon>Incirrata</taxon>
        <taxon>Octopodidae</taxon>
        <taxon>Octopus</taxon>
    </lineage>
</organism>
<dbReference type="PANTHER" id="PTHR24020">
    <property type="entry name" value="COLLAGEN ALPHA"/>
    <property type="match status" value="1"/>
</dbReference>
<dbReference type="PROSITE" id="PS50234">
    <property type="entry name" value="VWFA"/>
    <property type="match status" value="1"/>
</dbReference>
<protein>
    <submittedName>
        <fullName evidence="5">Uncharacterized protein LOC115230414 isoform X2</fullName>
    </submittedName>
</protein>
<dbReference type="InterPro" id="IPR036508">
    <property type="entry name" value="Chitin-bd_dom_sf"/>
</dbReference>
<dbReference type="CDD" id="cd01450">
    <property type="entry name" value="vWFA_subfamily_ECM"/>
    <property type="match status" value="1"/>
</dbReference>
<dbReference type="PRINTS" id="PR00453">
    <property type="entry name" value="VWFADOMAIN"/>
</dbReference>